<name>A0ABN9UNE9_9DINO</name>
<sequence>MHQFFDEYMTGSEPGCTGHDVDGSWEFGWSADEGCLEHTVAMAQKYNKKLWLTEVASYTSADPGSSEWESCDSKMGSFLDRMALSGVFLGYQVMQLGCETCGNFHEDQWSKKPYNLDWYNFEKYGITTTVTTSTSTTSTLTTSTSTTTSATSSTSTVTTSTSTTGTVTMITSTAPAPVIDNAKTILPSVGLASAAALLHNVFC</sequence>
<keyword evidence="3" id="KW-1185">Reference proteome</keyword>
<evidence type="ECO:0000256" key="1">
    <source>
        <dbReference type="SAM" id="MobiDB-lite"/>
    </source>
</evidence>
<feature type="region of interest" description="Disordered" evidence="1">
    <location>
        <begin position="136"/>
        <end position="161"/>
    </location>
</feature>
<evidence type="ECO:0008006" key="4">
    <source>
        <dbReference type="Google" id="ProtNLM"/>
    </source>
</evidence>
<evidence type="ECO:0000313" key="2">
    <source>
        <dbReference type="EMBL" id="CAK0860715.1"/>
    </source>
</evidence>
<proteinExistence type="predicted"/>
<reference evidence="2" key="1">
    <citation type="submission" date="2023-10" db="EMBL/GenBank/DDBJ databases">
        <authorList>
            <person name="Chen Y."/>
            <person name="Shah S."/>
            <person name="Dougan E. K."/>
            <person name="Thang M."/>
            <person name="Chan C."/>
        </authorList>
    </citation>
    <scope>NUCLEOTIDE SEQUENCE [LARGE SCALE GENOMIC DNA]</scope>
</reference>
<dbReference type="Proteomes" id="UP001189429">
    <property type="component" value="Unassembled WGS sequence"/>
</dbReference>
<protein>
    <recommendedName>
        <fullName evidence="4">Asl1-like glycosyl hydrolase catalytic domain-containing protein</fullName>
    </recommendedName>
</protein>
<gene>
    <name evidence="2" type="ORF">PCOR1329_LOCUS49605</name>
</gene>
<evidence type="ECO:0000313" key="3">
    <source>
        <dbReference type="Proteomes" id="UP001189429"/>
    </source>
</evidence>
<organism evidence="2 3">
    <name type="scientific">Prorocentrum cordatum</name>
    <dbReference type="NCBI Taxonomy" id="2364126"/>
    <lineage>
        <taxon>Eukaryota</taxon>
        <taxon>Sar</taxon>
        <taxon>Alveolata</taxon>
        <taxon>Dinophyceae</taxon>
        <taxon>Prorocentrales</taxon>
        <taxon>Prorocentraceae</taxon>
        <taxon>Prorocentrum</taxon>
    </lineage>
</organism>
<dbReference type="EMBL" id="CAUYUJ010016004">
    <property type="protein sequence ID" value="CAK0860715.1"/>
    <property type="molecule type" value="Genomic_DNA"/>
</dbReference>
<accession>A0ABN9UNE9</accession>
<comment type="caution">
    <text evidence="2">The sequence shown here is derived from an EMBL/GenBank/DDBJ whole genome shotgun (WGS) entry which is preliminary data.</text>
</comment>